<reference evidence="10 11" key="1">
    <citation type="submission" date="2022-11" db="EMBL/GenBank/DDBJ databases">
        <title>Desulfobotulus tamanensis H1 sp. nov. - anaerobic, alkaliphilic, sulphate reducing bacterium isolated from terrestrial mud volcano.</title>
        <authorList>
            <person name="Frolova A."/>
            <person name="Merkel A.Y."/>
            <person name="Slobodkin A.I."/>
        </authorList>
    </citation>
    <scope>NUCLEOTIDE SEQUENCE [LARGE SCALE GENOMIC DNA]</scope>
    <source>
        <strain evidence="10 11">H1</strain>
    </source>
</reference>
<evidence type="ECO:0000313" key="11">
    <source>
        <dbReference type="Proteomes" id="UP001209681"/>
    </source>
</evidence>
<organism evidence="10 11">
    <name type="scientific">Desulfobotulus pelophilus</name>
    <dbReference type="NCBI Taxonomy" id="2823377"/>
    <lineage>
        <taxon>Bacteria</taxon>
        <taxon>Pseudomonadati</taxon>
        <taxon>Thermodesulfobacteriota</taxon>
        <taxon>Desulfobacteria</taxon>
        <taxon>Desulfobacterales</taxon>
        <taxon>Desulfobacteraceae</taxon>
        <taxon>Desulfobotulus</taxon>
    </lineage>
</organism>
<feature type="transmembrane region" description="Helical" evidence="8">
    <location>
        <begin position="253"/>
        <end position="273"/>
    </location>
</feature>
<keyword evidence="4" id="KW-1003">Cell membrane</keyword>
<comment type="subcellular location">
    <subcellularLocation>
        <location evidence="1 8">Cell membrane</location>
        <topology evidence="1 8">Multi-pass membrane protein</topology>
    </subcellularLocation>
</comment>
<gene>
    <name evidence="10" type="primary">potB</name>
    <name evidence="10" type="ORF">OOT00_12860</name>
</gene>
<feature type="transmembrane region" description="Helical" evidence="8">
    <location>
        <begin position="101"/>
        <end position="120"/>
    </location>
</feature>
<evidence type="ECO:0000256" key="1">
    <source>
        <dbReference type="ARBA" id="ARBA00004651"/>
    </source>
</evidence>
<keyword evidence="7 8" id="KW-0472">Membrane</keyword>
<evidence type="ECO:0000256" key="5">
    <source>
        <dbReference type="ARBA" id="ARBA00022692"/>
    </source>
</evidence>
<feature type="transmembrane region" description="Helical" evidence="8">
    <location>
        <begin position="70"/>
        <end position="89"/>
    </location>
</feature>
<evidence type="ECO:0000256" key="4">
    <source>
        <dbReference type="ARBA" id="ARBA00022475"/>
    </source>
</evidence>
<name>A0ABT3NBT0_9BACT</name>
<dbReference type="Proteomes" id="UP001209681">
    <property type="component" value="Unassembled WGS sequence"/>
</dbReference>
<dbReference type="Gene3D" id="1.10.3720.10">
    <property type="entry name" value="MetI-like"/>
    <property type="match status" value="1"/>
</dbReference>
<dbReference type="RefSeq" id="WP_265425789.1">
    <property type="nucleotide sequence ID" value="NZ_JAPFPW010000017.1"/>
</dbReference>
<evidence type="ECO:0000256" key="3">
    <source>
        <dbReference type="ARBA" id="ARBA00022448"/>
    </source>
</evidence>
<dbReference type="CDD" id="cd06261">
    <property type="entry name" value="TM_PBP2"/>
    <property type="match status" value="1"/>
</dbReference>
<keyword evidence="11" id="KW-1185">Reference proteome</keyword>
<dbReference type="EMBL" id="JAPFPW010000017">
    <property type="protein sequence ID" value="MCW7754875.1"/>
    <property type="molecule type" value="Genomic_DNA"/>
</dbReference>
<accession>A0ABT3NBT0</accession>
<feature type="domain" description="ABC transmembrane type-1" evidence="9">
    <location>
        <begin position="66"/>
        <end position="272"/>
    </location>
</feature>
<dbReference type="PANTHER" id="PTHR42929:SF1">
    <property type="entry name" value="INNER MEMBRANE ABC TRANSPORTER PERMEASE PROTEIN YDCU-RELATED"/>
    <property type="match status" value="1"/>
</dbReference>
<evidence type="ECO:0000313" key="10">
    <source>
        <dbReference type="EMBL" id="MCW7754875.1"/>
    </source>
</evidence>
<dbReference type="Pfam" id="PF00528">
    <property type="entry name" value="BPD_transp_1"/>
    <property type="match status" value="1"/>
</dbReference>
<evidence type="ECO:0000256" key="2">
    <source>
        <dbReference type="ARBA" id="ARBA00007069"/>
    </source>
</evidence>
<proteinExistence type="inferred from homology"/>
<keyword evidence="5 8" id="KW-0812">Transmembrane</keyword>
<comment type="similarity">
    <text evidence="2">Belongs to the binding-protein-dependent transport system permease family. CysTW subfamily.</text>
</comment>
<keyword evidence="3 8" id="KW-0813">Transport</keyword>
<feature type="transmembrane region" description="Helical" evidence="8">
    <location>
        <begin position="12"/>
        <end position="37"/>
    </location>
</feature>
<evidence type="ECO:0000259" key="9">
    <source>
        <dbReference type="PROSITE" id="PS50928"/>
    </source>
</evidence>
<evidence type="ECO:0000256" key="7">
    <source>
        <dbReference type="ARBA" id="ARBA00023136"/>
    </source>
</evidence>
<evidence type="ECO:0000256" key="6">
    <source>
        <dbReference type="ARBA" id="ARBA00022989"/>
    </source>
</evidence>
<dbReference type="SUPFAM" id="SSF161098">
    <property type="entry name" value="MetI-like"/>
    <property type="match status" value="1"/>
</dbReference>
<evidence type="ECO:0000256" key="8">
    <source>
        <dbReference type="RuleBase" id="RU363032"/>
    </source>
</evidence>
<dbReference type="PROSITE" id="PS50928">
    <property type="entry name" value="ABC_TM1"/>
    <property type="match status" value="1"/>
</dbReference>
<dbReference type="NCBIfam" id="NF007044">
    <property type="entry name" value="PRK09497.1"/>
    <property type="match status" value="1"/>
</dbReference>
<dbReference type="PANTHER" id="PTHR42929">
    <property type="entry name" value="INNER MEMBRANE ABC TRANSPORTER PERMEASE PROTEIN YDCU-RELATED-RELATED"/>
    <property type="match status" value="1"/>
</dbReference>
<keyword evidence="6 8" id="KW-1133">Transmembrane helix</keyword>
<dbReference type="InterPro" id="IPR000515">
    <property type="entry name" value="MetI-like"/>
</dbReference>
<protein>
    <submittedName>
        <fullName evidence="10">Spermidine/putrescine ABC transporter permease PotB</fullName>
    </submittedName>
</protein>
<dbReference type="InterPro" id="IPR035906">
    <property type="entry name" value="MetI-like_sf"/>
</dbReference>
<feature type="transmembrane region" description="Helical" evidence="8">
    <location>
        <begin position="199"/>
        <end position="225"/>
    </location>
</feature>
<sequence>MKSEKSFFKNGVILLVCTWLGLFVFTPNMLVLFTSFLERDAGNFVRIRFSLEAYQTLIDPVFLSIFLESFRISMIVTLICLVAGYPFAYGIARAPRQWRRLLLVLVIIPFWTSSLVRTYALMMLMRANGLINTWLMNLGLIETPLPMLYTEGAVLLGLVYNLLPFMILPLFAAIEKMDPKLLEAAEDLGANRFQRFTRIVIPLTLPGIIAGSILVFLPAMGLFYIPDILGGSRSILVGNLIRDQFLTARNWPFGSAASVMLTLTMALMLLAYWRSMKRFNESIIR</sequence>
<feature type="transmembrane region" description="Helical" evidence="8">
    <location>
        <begin position="153"/>
        <end position="174"/>
    </location>
</feature>
<comment type="caution">
    <text evidence="10">The sequence shown here is derived from an EMBL/GenBank/DDBJ whole genome shotgun (WGS) entry which is preliminary data.</text>
</comment>